<feature type="chain" id="PRO_5018111793" evidence="1">
    <location>
        <begin position="24"/>
        <end position="135"/>
    </location>
</feature>
<keyword evidence="1" id="KW-0732">Signal</keyword>
<dbReference type="RefSeq" id="WP_124873752.1">
    <property type="nucleotide sequence ID" value="NZ_CP034184.1"/>
</dbReference>
<evidence type="ECO:0000256" key="1">
    <source>
        <dbReference type="SAM" id="SignalP"/>
    </source>
</evidence>
<evidence type="ECO:0000313" key="3">
    <source>
        <dbReference type="EMBL" id="AZI44272.1"/>
    </source>
</evidence>
<evidence type="ECO:0000259" key="2">
    <source>
        <dbReference type="PROSITE" id="PS51352"/>
    </source>
</evidence>
<organism evidence="3 4">
    <name type="scientific">Deinococcus psychrotolerans</name>
    <dbReference type="NCBI Taxonomy" id="2489213"/>
    <lineage>
        <taxon>Bacteria</taxon>
        <taxon>Thermotogati</taxon>
        <taxon>Deinococcota</taxon>
        <taxon>Deinococci</taxon>
        <taxon>Deinococcales</taxon>
        <taxon>Deinococcaceae</taxon>
        <taxon>Deinococcus</taxon>
    </lineage>
</organism>
<gene>
    <name evidence="3" type="ORF">EHF33_15390</name>
</gene>
<dbReference type="KEGG" id="dph:EHF33_15390"/>
<dbReference type="InterPro" id="IPR036249">
    <property type="entry name" value="Thioredoxin-like_sf"/>
</dbReference>
<protein>
    <submittedName>
        <fullName evidence="3">Thioredoxin</fullName>
    </submittedName>
</protein>
<evidence type="ECO:0000313" key="4">
    <source>
        <dbReference type="Proteomes" id="UP000276417"/>
    </source>
</evidence>
<dbReference type="Pfam" id="PF00085">
    <property type="entry name" value="Thioredoxin"/>
    <property type="match status" value="1"/>
</dbReference>
<dbReference type="EMBL" id="CP034184">
    <property type="protein sequence ID" value="AZI44272.1"/>
    <property type="molecule type" value="Genomic_DNA"/>
</dbReference>
<dbReference type="Proteomes" id="UP000276417">
    <property type="component" value="Chromosome 2"/>
</dbReference>
<feature type="signal peptide" evidence="1">
    <location>
        <begin position="1"/>
        <end position="23"/>
    </location>
</feature>
<dbReference type="OrthoDB" id="7629852at2"/>
<reference evidence="3 4" key="1">
    <citation type="submission" date="2018-11" db="EMBL/GenBank/DDBJ databases">
        <title>Deinococcus shelandsis sp. nov., isolated from South Shetland Islands soil of Antarctica.</title>
        <authorList>
            <person name="Tian J."/>
        </authorList>
    </citation>
    <scope>NUCLEOTIDE SEQUENCE [LARGE SCALE GENOMIC DNA]</scope>
    <source>
        <strain evidence="3 4">S14-83T</strain>
    </source>
</reference>
<accession>A0A3G8YG48</accession>
<dbReference type="PROSITE" id="PS51352">
    <property type="entry name" value="THIOREDOXIN_2"/>
    <property type="match status" value="1"/>
</dbReference>
<dbReference type="CDD" id="cd02947">
    <property type="entry name" value="TRX_family"/>
    <property type="match status" value="1"/>
</dbReference>
<keyword evidence="4" id="KW-1185">Reference proteome</keyword>
<sequence>MKKLTVNWLSAATLLALTPAALAAEAPKVGVYESYSQVAFDAAKDQQRVLFFAASWCPNCRAADADIMAKLSQIPAKVVIFKTDYDKELALKKKYGITAQHTFVLVDADGKALKKWAGGGLKQIISKTEQTAPAQ</sequence>
<proteinExistence type="predicted"/>
<feature type="domain" description="Thioredoxin" evidence="2">
    <location>
        <begin position="15"/>
        <end position="133"/>
    </location>
</feature>
<dbReference type="Gene3D" id="3.40.30.10">
    <property type="entry name" value="Glutaredoxin"/>
    <property type="match status" value="1"/>
</dbReference>
<dbReference type="SUPFAM" id="SSF52833">
    <property type="entry name" value="Thioredoxin-like"/>
    <property type="match status" value="1"/>
</dbReference>
<dbReference type="AlphaFoldDB" id="A0A3G8YG48"/>
<dbReference type="InterPro" id="IPR013766">
    <property type="entry name" value="Thioredoxin_domain"/>
</dbReference>
<name>A0A3G8YG48_9DEIO</name>